<dbReference type="Proteomes" id="UP001501570">
    <property type="component" value="Unassembled WGS sequence"/>
</dbReference>
<name>A0ABP9RRX5_9ACTN</name>
<feature type="region of interest" description="Disordered" evidence="1">
    <location>
        <begin position="32"/>
        <end position="64"/>
    </location>
</feature>
<gene>
    <name evidence="2" type="ORF">GCM10023322_31240</name>
</gene>
<dbReference type="EMBL" id="BAABJQ010000008">
    <property type="protein sequence ID" value="GAA5185993.1"/>
    <property type="molecule type" value="Genomic_DNA"/>
</dbReference>
<sequence>MADPMTDPTNARLRDFDIPVIMPRFDLTELPPFDDRVMTDDITSGGQAAGRPNGSGGKDGAGHR</sequence>
<keyword evidence="3" id="KW-1185">Reference proteome</keyword>
<evidence type="ECO:0000256" key="1">
    <source>
        <dbReference type="SAM" id="MobiDB-lite"/>
    </source>
</evidence>
<reference evidence="3" key="1">
    <citation type="journal article" date="2019" name="Int. J. Syst. Evol. Microbiol.">
        <title>The Global Catalogue of Microorganisms (GCM) 10K type strain sequencing project: providing services to taxonomists for standard genome sequencing and annotation.</title>
        <authorList>
            <consortium name="The Broad Institute Genomics Platform"/>
            <consortium name="The Broad Institute Genome Sequencing Center for Infectious Disease"/>
            <person name="Wu L."/>
            <person name="Ma J."/>
        </authorList>
    </citation>
    <scope>NUCLEOTIDE SEQUENCE [LARGE SCALE GENOMIC DNA]</scope>
    <source>
        <strain evidence="3">JCM 18304</strain>
    </source>
</reference>
<evidence type="ECO:0000313" key="2">
    <source>
        <dbReference type="EMBL" id="GAA5185993.1"/>
    </source>
</evidence>
<proteinExistence type="predicted"/>
<feature type="compositionally biased region" description="Gly residues" evidence="1">
    <location>
        <begin position="53"/>
        <end position="64"/>
    </location>
</feature>
<accession>A0ABP9RRX5</accession>
<evidence type="ECO:0000313" key="3">
    <source>
        <dbReference type="Proteomes" id="UP001501570"/>
    </source>
</evidence>
<organism evidence="2 3">
    <name type="scientific">Rugosimonospora acidiphila</name>
    <dbReference type="NCBI Taxonomy" id="556531"/>
    <lineage>
        <taxon>Bacteria</taxon>
        <taxon>Bacillati</taxon>
        <taxon>Actinomycetota</taxon>
        <taxon>Actinomycetes</taxon>
        <taxon>Micromonosporales</taxon>
        <taxon>Micromonosporaceae</taxon>
        <taxon>Rugosimonospora</taxon>
    </lineage>
</organism>
<protein>
    <submittedName>
        <fullName evidence="2">Uncharacterized protein</fullName>
    </submittedName>
</protein>
<comment type="caution">
    <text evidence="2">The sequence shown here is derived from an EMBL/GenBank/DDBJ whole genome shotgun (WGS) entry which is preliminary data.</text>
</comment>